<comment type="caution">
    <text evidence="7">The sequence shown here is derived from an EMBL/GenBank/DDBJ whole genome shotgun (WGS) entry which is preliminary data.</text>
</comment>
<dbReference type="AlphaFoldDB" id="A0A9K3LYF5"/>
<reference evidence="7" key="2">
    <citation type="submission" date="2021-04" db="EMBL/GenBank/DDBJ databases">
        <authorList>
            <person name="Podell S."/>
        </authorList>
    </citation>
    <scope>NUCLEOTIDE SEQUENCE</scope>
    <source>
        <strain evidence="7">Hildebrandi</strain>
    </source>
</reference>
<reference evidence="7" key="1">
    <citation type="journal article" date="2021" name="Sci. Rep.">
        <title>Diploid genomic architecture of Nitzschia inconspicua, an elite biomass production diatom.</title>
        <authorList>
            <person name="Oliver A."/>
            <person name="Podell S."/>
            <person name="Pinowska A."/>
            <person name="Traller J.C."/>
            <person name="Smith S.R."/>
            <person name="McClure R."/>
            <person name="Beliaev A."/>
            <person name="Bohutskyi P."/>
            <person name="Hill E.A."/>
            <person name="Rabines A."/>
            <person name="Zheng H."/>
            <person name="Allen L.Z."/>
            <person name="Kuo A."/>
            <person name="Grigoriev I.V."/>
            <person name="Allen A.E."/>
            <person name="Hazlebeck D."/>
            <person name="Allen E.E."/>
        </authorList>
    </citation>
    <scope>NUCLEOTIDE SEQUENCE</scope>
    <source>
        <strain evidence="7">Hildebrandi</strain>
    </source>
</reference>
<keyword evidence="4" id="KW-0472">Membrane</keyword>
<accession>A0A9K3LYF5</accession>
<dbReference type="InterPro" id="IPR050307">
    <property type="entry name" value="Sterol_Desaturase_Related"/>
</dbReference>
<dbReference type="GO" id="GO:0016491">
    <property type="term" value="F:oxidoreductase activity"/>
    <property type="evidence" value="ECO:0007669"/>
    <property type="project" value="InterPro"/>
</dbReference>
<dbReference type="InterPro" id="IPR006694">
    <property type="entry name" value="Fatty_acid_hydroxylase"/>
</dbReference>
<dbReference type="Pfam" id="PF04116">
    <property type="entry name" value="FA_hydroxylase"/>
    <property type="match status" value="1"/>
</dbReference>
<dbReference type="GO" id="GO:0005506">
    <property type="term" value="F:iron ion binding"/>
    <property type="evidence" value="ECO:0007669"/>
    <property type="project" value="InterPro"/>
</dbReference>
<comment type="subcellular location">
    <subcellularLocation>
        <location evidence="1">Membrane</location>
    </subcellularLocation>
</comment>
<evidence type="ECO:0000256" key="1">
    <source>
        <dbReference type="ARBA" id="ARBA00004370"/>
    </source>
</evidence>
<evidence type="ECO:0000256" key="5">
    <source>
        <dbReference type="SAM" id="SignalP"/>
    </source>
</evidence>
<name>A0A9K3LYF5_9STRA</name>
<feature type="domain" description="Fatty acid hydroxylase" evidence="6">
    <location>
        <begin position="295"/>
        <end position="428"/>
    </location>
</feature>
<feature type="signal peptide" evidence="5">
    <location>
        <begin position="1"/>
        <end position="21"/>
    </location>
</feature>
<evidence type="ECO:0000256" key="2">
    <source>
        <dbReference type="ARBA" id="ARBA00022692"/>
    </source>
</evidence>
<keyword evidence="3" id="KW-1133">Transmembrane helix</keyword>
<evidence type="ECO:0000256" key="4">
    <source>
        <dbReference type="ARBA" id="ARBA00023136"/>
    </source>
</evidence>
<keyword evidence="2" id="KW-0812">Transmembrane</keyword>
<dbReference type="GO" id="GO:0008610">
    <property type="term" value="P:lipid biosynthetic process"/>
    <property type="evidence" value="ECO:0007669"/>
    <property type="project" value="InterPro"/>
</dbReference>
<evidence type="ECO:0000313" key="7">
    <source>
        <dbReference type="EMBL" id="KAG7370760.1"/>
    </source>
</evidence>
<evidence type="ECO:0000313" key="8">
    <source>
        <dbReference type="Proteomes" id="UP000693970"/>
    </source>
</evidence>
<evidence type="ECO:0000259" key="6">
    <source>
        <dbReference type="Pfam" id="PF04116"/>
    </source>
</evidence>
<dbReference type="Proteomes" id="UP000693970">
    <property type="component" value="Unassembled WGS sequence"/>
</dbReference>
<dbReference type="GO" id="GO:0016020">
    <property type="term" value="C:membrane"/>
    <property type="evidence" value="ECO:0007669"/>
    <property type="project" value="UniProtKB-SubCell"/>
</dbReference>
<dbReference type="OrthoDB" id="408954at2759"/>
<protein>
    <submittedName>
        <fullName evidence="7">Fatty acid hydroxylase superfamily protein</fullName>
    </submittedName>
</protein>
<organism evidence="7 8">
    <name type="scientific">Nitzschia inconspicua</name>
    <dbReference type="NCBI Taxonomy" id="303405"/>
    <lineage>
        <taxon>Eukaryota</taxon>
        <taxon>Sar</taxon>
        <taxon>Stramenopiles</taxon>
        <taxon>Ochrophyta</taxon>
        <taxon>Bacillariophyta</taxon>
        <taxon>Bacillariophyceae</taxon>
        <taxon>Bacillariophycidae</taxon>
        <taxon>Bacillariales</taxon>
        <taxon>Bacillariaceae</taxon>
        <taxon>Nitzschia</taxon>
    </lineage>
</organism>
<dbReference type="EMBL" id="JAGRRH010000004">
    <property type="protein sequence ID" value="KAG7370760.1"/>
    <property type="molecule type" value="Genomic_DNA"/>
</dbReference>
<gene>
    <name evidence="7" type="ORF">IV203_019330</name>
</gene>
<feature type="chain" id="PRO_5039948490" evidence="5">
    <location>
        <begin position="22"/>
        <end position="455"/>
    </location>
</feature>
<sequence>MKYSVLISLFCCLTGTDLATGFTASESTSTNRIQTSRLPTIQFSFGTVPSPVAVTRHYLDRGSMLSSMSMSTRSNDSELKASTVIHSMDDNQGQHQRRILKQWVANLGRIVTKVWHNIRTEEVTQWRCAAILFVSSLAIFHSHIDVGLAKLWTYLTTSSGLWARWFRHDHWEWLLAVACFNVYFHSFLLADRAVLKASQNGKDHPLRKHRLQDRFLAQQYHQKLQKRQQAGEDVDINETPPMVTKHSPWHAGGYVGELWVYMVPLFIWDKLDPRRHRLIARFGAPTTLQICRDVTLSLLMYDLLFFCGHVLMHKIPFINRKIHAKHHTTTEVRSGDTVRLSVIEQVLEVGFSIVAIRTLRCHPVSRSIYNAIITFLLTELHCGFDLPWTPQNVIPFGLATGSRRHHYHHRNGRHYYQKFFCHVDRLFGFVQKDDDTLLGDSVKPLHQIKDKVSWP</sequence>
<dbReference type="PANTHER" id="PTHR11863">
    <property type="entry name" value="STEROL DESATURASE"/>
    <property type="match status" value="1"/>
</dbReference>
<keyword evidence="8" id="KW-1185">Reference proteome</keyword>
<proteinExistence type="predicted"/>
<evidence type="ECO:0000256" key="3">
    <source>
        <dbReference type="ARBA" id="ARBA00022989"/>
    </source>
</evidence>
<keyword evidence="5" id="KW-0732">Signal</keyword>